<name>A0ABP0QB26_9DINO</name>
<comment type="caution">
    <text evidence="2">The sequence shown here is derived from an EMBL/GenBank/DDBJ whole genome shotgun (WGS) entry which is preliminary data.</text>
</comment>
<feature type="compositionally biased region" description="Polar residues" evidence="1">
    <location>
        <begin position="1"/>
        <end position="22"/>
    </location>
</feature>
<dbReference type="Proteomes" id="UP001642484">
    <property type="component" value="Unassembled WGS sequence"/>
</dbReference>
<feature type="compositionally biased region" description="Polar residues" evidence="1">
    <location>
        <begin position="45"/>
        <end position="58"/>
    </location>
</feature>
<evidence type="ECO:0000313" key="3">
    <source>
        <dbReference type="Proteomes" id="UP001642484"/>
    </source>
</evidence>
<keyword evidence="3" id="KW-1185">Reference proteome</keyword>
<reference evidence="2 3" key="1">
    <citation type="submission" date="2024-02" db="EMBL/GenBank/DDBJ databases">
        <authorList>
            <person name="Chen Y."/>
            <person name="Shah S."/>
            <person name="Dougan E. K."/>
            <person name="Thang M."/>
            <person name="Chan C."/>
        </authorList>
    </citation>
    <scope>NUCLEOTIDE SEQUENCE [LARGE SCALE GENOMIC DNA]</scope>
</reference>
<feature type="region of interest" description="Disordered" evidence="1">
    <location>
        <begin position="1"/>
        <end position="59"/>
    </location>
</feature>
<evidence type="ECO:0000256" key="1">
    <source>
        <dbReference type="SAM" id="MobiDB-lite"/>
    </source>
</evidence>
<accession>A0ABP0QB26</accession>
<evidence type="ECO:0000313" key="2">
    <source>
        <dbReference type="EMBL" id="CAK9085144.1"/>
    </source>
</evidence>
<gene>
    <name evidence="2" type="ORF">CCMP2556_LOCUS41358</name>
</gene>
<proteinExistence type="predicted"/>
<sequence length="395" mass="43882">MAGTESRQPRQLLSVQQPPEGQTQERREHRSRSREAASPSGAEQEVNTSQKQETTLWDSISPEENLRTFGLEIPDGKSLRECREILHRAYLERMKRYDLLVAQQQREVLRAATKKATVIYTRTVDRAASFLNTKKDLEERSQLKKEKLLSALTKKAPADFLNDAIDKRIAMAQKPKRGEISRASQPAVESAAAFVSTTSSVTMSKDDFAPFVSEAPADDKRAAKKFPGLGKGKGKGLSLPICTLWPRMGLKYPRTGPFAAVYADKDGGFALENAVLSQIDMPQNDELVVQPDSLLHDMALAELCGEFSVPVQGLRKDQLIDILFEIDNAATFGAECKSSPLGFEDLLAVCVKARVRYFRQKKALSSDQFPSFEGLWHDLTFLNSSSSPKTSQGLQ</sequence>
<organism evidence="2 3">
    <name type="scientific">Durusdinium trenchii</name>
    <dbReference type="NCBI Taxonomy" id="1381693"/>
    <lineage>
        <taxon>Eukaryota</taxon>
        <taxon>Sar</taxon>
        <taxon>Alveolata</taxon>
        <taxon>Dinophyceae</taxon>
        <taxon>Suessiales</taxon>
        <taxon>Symbiodiniaceae</taxon>
        <taxon>Durusdinium</taxon>
    </lineage>
</organism>
<protein>
    <submittedName>
        <fullName evidence="2">Uncharacterized protein</fullName>
    </submittedName>
</protein>
<dbReference type="EMBL" id="CAXAMN010024262">
    <property type="protein sequence ID" value="CAK9085144.1"/>
    <property type="molecule type" value="Genomic_DNA"/>
</dbReference>